<keyword evidence="4" id="KW-1185">Reference proteome</keyword>
<feature type="region of interest" description="Disordered" evidence="1">
    <location>
        <begin position="77"/>
        <end position="110"/>
    </location>
</feature>
<dbReference type="EMBL" id="BSYR01000011">
    <property type="protein sequence ID" value="GMI74402.1"/>
    <property type="molecule type" value="Genomic_DNA"/>
</dbReference>
<dbReference type="PANTHER" id="PTHR33731:SF17">
    <property type="entry name" value="ORGAN-SPECIFIC PROTEIN P4-LIKE"/>
    <property type="match status" value="1"/>
</dbReference>
<proteinExistence type="predicted"/>
<dbReference type="AlphaFoldDB" id="A0A9W7LRA3"/>
<sequence length="110" mass="12714">MKTFFSFLVFCFLLLFANLSHARKEPGDYWRSVMKDQPMPEAIKGLLHEDPAGSGLDSGKKMKQLVRDFDSRHSLIIYHNSPESKQQDKTYAKDVKGLKDQKQHKSDIKN</sequence>
<name>A0A9W7LRA3_HIBTR</name>
<accession>A0A9W7LRA3</accession>
<gene>
    <name evidence="3" type="ORF">HRI_001109500</name>
</gene>
<feature type="chain" id="PRO_5040733443" evidence="2">
    <location>
        <begin position="23"/>
        <end position="110"/>
    </location>
</feature>
<dbReference type="PANTHER" id="PTHR33731">
    <property type="entry name" value="PROTEIN, PUTATIVE-RELATED"/>
    <property type="match status" value="1"/>
</dbReference>
<feature type="signal peptide" evidence="2">
    <location>
        <begin position="1"/>
        <end position="22"/>
    </location>
</feature>
<evidence type="ECO:0000313" key="3">
    <source>
        <dbReference type="EMBL" id="GMI74402.1"/>
    </source>
</evidence>
<dbReference type="Proteomes" id="UP001165190">
    <property type="component" value="Unassembled WGS sequence"/>
</dbReference>
<evidence type="ECO:0000256" key="1">
    <source>
        <dbReference type="SAM" id="MobiDB-lite"/>
    </source>
</evidence>
<reference evidence="3" key="1">
    <citation type="submission" date="2023-05" db="EMBL/GenBank/DDBJ databases">
        <title>Genome and transcriptome analyses reveal genes involved in the formation of fine ridges on petal epidermal cells in Hibiscus trionum.</title>
        <authorList>
            <person name="Koshimizu S."/>
            <person name="Masuda S."/>
            <person name="Ishii T."/>
            <person name="Shirasu K."/>
            <person name="Hoshino A."/>
            <person name="Arita M."/>
        </authorList>
    </citation>
    <scope>NUCLEOTIDE SEQUENCE</scope>
    <source>
        <strain evidence="3">Hamamatsu line</strain>
    </source>
</reference>
<dbReference type="Pfam" id="PF10950">
    <property type="entry name" value="Organ_specific"/>
    <property type="match status" value="1"/>
</dbReference>
<organism evidence="3 4">
    <name type="scientific">Hibiscus trionum</name>
    <name type="common">Flower of an hour</name>
    <dbReference type="NCBI Taxonomy" id="183268"/>
    <lineage>
        <taxon>Eukaryota</taxon>
        <taxon>Viridiplantae</taxon>
        <taxon>Streptophyta</taxon>
        <taxon>Embryophyta</taxon>
        <taxon>Tracheophyta</taxon>
        <taxon>Spermatophyta</taxon>
        <taxon>Magnoliopsida</taxon>
        <taxon>eudicotyledons</taxon>
        <taxon>Gunneridae</taxon>
        <taxon>Pentapetalae</taxon>
        <taxon>rosids</taxon>
        <taxon>malvids</taxon>
        <taxon>Malvales</taxon>
        <taxon>Malvaceae</taxon>
        <taxon>Malvoideae</taxon>
        <taxon>Hibiscus</taxon>
    </lineage>
</organism>
<feature type="compositionally biased region" description="Basic and acidic residues" evidence="1">
    <location>
        <begin position="85"/>
        <end position="110"/>
    </location>
</feature>
<protein>
    <submittedName>
        <fullName evidence="3">Uncharacterized protein</fullName>
    </submittedName>
</protein>
<evidence type="ECO:0000313" key="4">
    <source>
        <dbReference type="Proteomes" id="UP001165190"/>
    </source>
</evidence>
<comment type="caution">
    <text evidence="3">The sequence shown here is derived from an EMBL/GenBank/DDBJ whole genome shotgun (WGS) entry which is preliminary data.</text>
</comment>
<dbReference type="InterPro" id="IPR024489">
    <property type="entry name" value="Organ_specific_prot"/>
</dbReference>
<keyword evidence="2" id="KW-0732">Signal</keyword>
<dbReference type="OrthoDB" id="1734141at2759"/>
<evidence type="ECO:0000256" key="2">
    <source>
        <dbReference type="SAM" id="SignalP"/>
    </source>
</evidence>